<protein>
    <submittedName>
        <fullName evidence="1">Uncharacterized protein</fullName>
    </submittedName>
</protein>
<dbReference type="Proteomes" id="UP001155182">
    <property type="component" value="Unassembled WGS sequence"/>
</dbReference>
<comment type="caution">
    <text evidence="1">The sequence shown here is derived from an EMBL/GenBank/DDBJ whole genome shotgun (WGS) entry which is preliminary data.</text>
</comment>
<proteinExistence type="predicted"/>
<name>A0A9X2JFK3_9SPHI</name>
<sequence length="322" mass="37158">MKHSLVIAITFFILSDCTSFNKKNTSVGKLHFDPVQIQSKLLDGTAHLEGDLKQQKLLLEIKLENNGNTDVDVEDLDLETMEGYQAKLIGPDIKQFTLRPATDTLIILQFKPINDIELYMQTGESGKFKPIYNLSLVCVGNENDPIKAHFNVLEQDFAEYEKNYRQAVVIYKFNTDAYFTEKQKEYLRQHTHTSPFVHLSNQEIAVSGLNFRLQSFQRNDTLYAQVFIVNHAEFPIKVNSNNFDIVDENSSIIDKNRTIQFKKIAGQQEEATILRKGDRGLINLSKYLKGTDRKRLRISFKNTFFISNDKSLFYENPELVKL</sequence>
<gene>
    <name evidence="1" type="ORF">NF867_11635</name>
</gene>
<accession>A0A9X2JFK3</accession>
<reference evidence="1" key="1">
    <citation type="submission" date="2022-06" db="EMBL/GenBank/DDBJ databases">
        <title>Solitalea sp. MAHUQ-68 isolated from rhizospheric soil.</title>
        <authorList>
            <person name="Huq M.A."/>
        </authorList>
    </citation>
    <scope>NUCLEOTIDE SEQUENCE</scope>
    <source>
        <strain evidence="1">MAHUQ-68</strain>
    </source>
</reference>
<dbReference type="AlphaFoldDB" id="A0A9X2JFK3"/>
<dbReference type="RefSeq" id="WP_252588171.1">
    <property type="nucleotide sequence ID" value="NZ_JAMWYS010000036.1"/>
</dbReference>
<evidence type="ECO:0000313" key="1">
    <source>
        <dbReference type="EMBL" id="MCO4293516.1"/>
    </source>
</evidence>
<dbReference type="EMBL" id="JAMWYS010000036">
    <property type="protein sequence ID" value="MCO4293516.1"/>
    <property type="molecule type" value="Genomic_DNA"/>
</dbReference>
<organism evidence="1 2">
    <name type="scientific">Solitalea agri</name>
    <dbReference type="NCBI Taxonomy" id="2953739"/>
    <lineage>
        <taxon>Bacteria</taxon>
        <taxon>Pseudomonadati</taxon>
        <taxon>Bacteroidota</taxon>
        <taxon>Sphingobacteriia</taxon>
        <taxon>Sphingobacteriales</taxon>
        <taxon>Sphingobacteriaceae</taxon>
        <taxon>Solitalea</taxon>
    </lineage>
</organism>
<evidence type="ECO:0000313" key="2">
    <source>
        <dbReference type="Proteomes" id="UP001155182"/>
    </source>
</evidence>
<keyword evidence="2" id="KW-1185">Reference proteome</keyword>